<reference evidence="7" key="1">
    <citation type="journal article" date="2013" name="Genome Biol.">
        <title>Reference genomes and transcriptomes of Nicotiana sylvestris and Nicotiana tomentosiformis.</title>
        <authorList>
            <person name="Sierro N."/>
            <person name="Battey J.N."/>
            <person name="Ouadi S."/>
            <person name="Bovet L."/>
            <person name="Goepfert S."/>
            <person name="Bakaher N."/>
            <person name="Peitsch M.C."/>
            <person name="Ivanov N.V."/>
        </authorList>
    </citation>
    <scope>NUCLEOTIDE SEQUENCE [LARGE SCALE GENOMIC DNA]</scope>
</reference>
<reference evidence="8" key="2">
    <citation type="submission" date="2025-08" db="UniProtKB">
        <authorList>
            <consortium name="RefSeq"/>
        </authorList>
    </citation>
    <scope>IDENTIFICATION</scope>
    <source>
        <tissue evidence="8">Leaf</tissue>
    </source>
</reference>
<feature type="compositionally biased region" description="Low complexity" evidence="5">
    <location>
        <begin position="611"/>
        <end position="639"/>
    </location>
</feature>
<feature type="compositionally biased region" description="Polar residues" evidence="5">
    <location>
        <begin position="766"/>
        <end position="775"/>
    </location>
</feature>
<evidence type="ECO:0000313" key="8">
    <source>
        <dbReference type="RefSeq" id="XP_009788539.1"/>
    </source>
</evidence>
<dbReference type="SMART" id="SM00384">
    <property type="entry name" value="AT_hook"/>
    <property type="match status" value="2"/>
</dbReference>
<feature type="compositionally biased region" description="Low complexity" evidence="5">
    <location>
        <begin position="776"/>
        <end position="788"/>
    </location>
</feature>
<dbReference type="Proteomes" id="UP000189701">
    <property type="component" value="Unplaced"/>
</dbReference>
<feature type="non-terminal residue" evidence="8">
    <location>
        <position position="1"/>
    </location>
</feature>
<dbReference type="PRINTS" id="PR00929">
    <property type="entry name" value="ATHOOK"/>
</dbReference>
<evidence type="ECO:0000256" key="2">
    <source>
        <dbReference type="ARBA" id="ARBA00022771"/>
    </source>
</evidence>
<evidence type="ECO:0000256" key="3">
    <source>
        <dbReference type="ARBA" id="ARBA00022833"/>
    </source>
</evidence>
<dbReference type="GO" id="GO:0003677">
    <property type="term" value="F:DNA binding"/>
    <property type="evidence" value="ECO:0007669"/>
    <property type="project" value="InterPro"/>
</dbReference>
<protein>
    <submittedName>
        <fullName evidence="8">Uncharacterized protein LOC104236329</fullName>
    </submittedName>
</protein>
<dbReference type="InterPro" id="IPR006564">
    <property type="entry name" value="Znf_PMZ"/>
</dbReference>
<evidence type="ECO:0000259" key="6">
    <source>
        <dbReference type="PROSITE" id="PS50966"/>
    </source>
</evidence>
<gene>
    <name evidence="8" type="primary">LOC104236329</name>
</gene>
<evidence type="ECO:0000256" key="4">
    <source>
        <dbReference type="PROSITE-ProRule" id="PRU00325"/>
    </source>
</evidence>
<dbReference type="InterPro" id="IPR007527">
    <property type="entry name" value="Znf_SWIM"/>
</dbReference>
<organism evidence="7 8">
    <name type="scientific">Nicotiana sylvestris</name>
    <name type="common">Wood tobacco</name>
    <name type="synonym">South American tobacco</name>
    <dbReference type="NCBI Taxonomy" id="4096"/>
    <lineage>
        <taxon>Eukaryota</taxon>
        <taxon>Viridiplantae</taxon>
        <taxon>Streptophyta</taxon>
        <taxon>Embryophyta</taxon>
        <taxon>Tracheophyta</taxon>
        <taxon>Spermatophyta</taxon>
        <taxon>Magnoliopsida</taxon>
        <taxon>eudicotyledons</taxon>
        <taxon>Gunneridae</taxon>
        <taxon>Pentapetalae</taxon>
        <taxon>asterids</taxon>
        <taxon>lamiids</taxon>
        <taxon>Solanales</taxon>
        <taxon>Solanaceae</taxon>
        <taxon>Nicotianoideae</taxon>
        <taxon>Nicotianeae</taxon>
        <taxon>Nicotiana</taxon>
    </lineage>
</organism>
<dbReference type="PROSITE" id="PS50966">
    <property type="entry name" value="ZF_SWIM"/>
    <property type="match status" value="1"/>
</dbReference>
<dbReference type="AlphaFoldDB" id="A0A1U7XNM3"/>
<dbReference type="OrthoDB" id="1432732at2759"/>
<sequence>GPDLGFDETETGKKSLEGRIGGDEPYYPSSDACSFETDEDESWVEDGEEVSVNLPRRRSSTKKVVYDPTAKKVVWQLGMIFGDVQEFRDAVTKYAVQRRVQVEKYVNEPTRVRVRVTRNYMCNSKYLAKVLKDKIAEQPNIRVFKLQELIRKKFKVHVGKTTARRARAKVLTEIMGNHILEFGRILDYRDELLRTNPESTCVVKLGEANEFGKAVFQSFYVCFGALKNAFMGCRKCIGLDGCFLKGVSRGQLLVAVAKDANNQMLPLAWAVVEYENKNTWTWFVSLLKDDLGLGDGRCFTLITDMQKRLLAAIQDIIPACEHRMCARYILANWSKNWRGIQRRMLFWKCARSTYEAELKKNLKALSILGKNIVDDLLYYNKETWCKVYFNVEVKCDVVDNNMAESFNAWILAARYKTIITMIEEIRVKMMTRITKLREFANTWSCNISPMALKVLEENIEKSMRCTIFFNGDTGYQVKEGTNQHTVCLRNNICSCRAWMLKGIPCPHAITAMYYKGYEPANYVDNCYMKETYLMTYSHFLQPLNNMEMWPASTNPPVAPPVVKSMPGRPKKVRRKEATETKKCGKLPKTGLVMRCSICKGVGHNRRGCHKSATATAPSGSGTTAAEASGTTAAEASGSGRPRGRPKKMNLLQKKGRGRPRKSTSTAPNASLAAEGSNATFDAPNATVSTGRGRGRGREGFNATSAPPNATSVAASRGRGRGGSRNVTATVSIGRGRGGSWNATHSQPNVSGAYHSLAVWFECSAPNTSSNATHSQPNASAAPNASTATLNRGRGKGVESTKQFKRPRVMGMGVFQAENDFKTLNPGMPSSRIVATPSTRIEPMGPTMITRSADVTGDIGFKPSSGLKWKGKPAITTRRLQEIRGQHRIQTRTGVSKNLSQNSSSAHP</sequence>
<keyword evidence="2 4" id="KW-0863">Zinc-finger</keyword>
<feature type="compositionally biased region" description="Basic and acidic residues" evidence="5">
    <location>
        <begin position="10"/>
        <end position="22"/>
    </location>
</feature>
<keyword evidence="7" id="KW-1185">Reference proteome</keyword>
<dbReference type="STRING" id="4096.A0A1U7XNM3"/>
<feature type="domain" description="SWIM-type" evidence="6">
    <location>
        <begin position="475"/>
        <end position="516"/>
    </location>
</feature>
<feature type="region of interest" description="Disordered" evidence="5">
    <location>
        <begin position="879"/>
        <end position="907"/>
    </location>
</feature>
<dbReference type="GO" id="GO:0008270">
    <property type="term" value="F:zinc ion binding"/>
    <property type="evidence" value="ECO:0007669"/>
    <property type="project" value="UniProtKB-KW"/>
</dbReference>
<evidence type="ECO:0000256" key="1">
    <source>
        <dbReference type="ARBA" id="ARBA00022723"/>
    </source>
</evidence>
<keyword evidence="3" id="KW-0862">Zinc</keyword>
<feature type="compositionally biased region" description="Polar residues" evidence="5">
    <location>
        <begin position="701"/>
        <end position="713"/>
    </location>
</feature>
<evidence type="ECO:0000313" key="7">
    <source>
        <dbReference type="Proteomes" id="UP000189701"/>
    </source>
</evidence>
<dbReference type="Pfam" id="PF04434">
    <property type="entry name" value="SWIM"/>
    <property type="match status" value="1"/>
</dbReference>
<feature type="compositionally biased region" description="Basic residues" evidence="5">
    <location>
        <begin position="641"/>
        <end position="661"/>
    </location>
</feature>
<keyword evidence="1" id="KW-0479">Metal-binding</keyword>
<evidence type="ECO:0000256" key="5">
    <source>
        <dbReference type="SAM" id="MobiDB-lite"/>
    </source>
</evidence>
<feature type="region of interest" description="Disordered" evidence="5">
    <location>
        <begin position="559"/>
        <end position="583"/>
    </location>
</feature>
<feature type="region of interest" description="Disordered" evidence="5">
    <location>
        <begin position="606"/>
        <end position="732"/>
    </location>
</feature>
<dbReference type="InterPro" id="IPR017956">
    <property type="entry name" value="AT_hook_DNA-bd_motif"/>
</dbReference>
<dbReference type="Pfam" id="PF10551">
    <property type="entry name" value="MULE"/>
    <property type="match status" value="1"/>
</dbReference>
<dbReference type="InterPro" id="IPR018289">
    <property type="entry name" value="MULE_transposase_dom"/>
</dbReference>
<dbReference type="SMART" id="SM00575">
    <property type="entry name" value="ZnF_PMZ"/>
    <property type="match status" value="1"/>
</dbReference>
<dbReference type="PANTHER" id="PTHR31973">
    <property type="entry name" value="POLYPROTEIN, PUTATIVE-RELATED"/>
    <property type="match status" value="1"/>
</dbReference>
<feature type="compositionally biased region" description="Acidic residues" evidence="5">
    <location>
        <begin position="36"/>
        <end position="48"/>
    </location>
</feature>
<feature type="region of interest" description="Disordered" evidence="5">
    <location>
        <begin position="1"/>
        <end position="48"/>
    </location>
</feature>
<dbReference type="PANTHER" id="PTHR31973:SF197">
    <property type="entry name" value="SWIM-TYPE DOMAIN-CONTAINING PROTEIN"/>
    <property type="match status" value="1"/>
</dbReference>
<accession>A0A1U7XNM3</accession>
<proteinExistence type="predicted"/>
<feature type="compositionally biased region" description="Polar residues" evidence="5">
    <location>
        <begin position="890"/>
        <end position="907"/>
    </location>
</feature>
<feature type="region of interest" description="Disordered" evidence="5">
    <location>
        <begin position="766"/>
        <end position="801"/>
    </location>
</feature>
<dbReference type="eggNOG" id="ENOG502QU1T">
    <property type="taxonomic scope" value="Eukaryota"/>
</dbReference>
<dbReference type="RefSeq" id="XP_009788539.1">
    <property type="nucleotide sequence ID" value="XM_009790237.1"/>
</dbReference>
<name>A0A1U7XNM3_NICSY</name>